<proteinExistence type="predicted"/>
<organism evidence="2 3">
    <name type="scientific">Arthrobotrys conoides</name>
    <dbReference type="NCBI Taxonomy" id="74498"/>
    <lineage>
        <taxon>Eukaryota</taxon>
        <taxon>Fungi</taxon>
        <taxon>Dikarya</taxon>
        <taxon>Ascomycota</taxon>
        <taxon>Pezizomycotina</taxon>
        <taxon>Orbiliomycetes</taxon>
        <taxon>Orbiliales</taxon>
        <taxon>Orbiliaceae</taxon>
        <taxon>Arthrobotrys</taxon>
    </lineage>
</organism>
<feature type="compositionally biased region" description="Low complexity" evidence="1">
    <location>
        <begin position="504"/>
        <end position="518"/>
    </location>
</feature>
<protein>
    <submittedName>
        <fullName evidence="2">Uncharacterized protein</fullName>
    </submittedName>
</protein>
<dbReference type="SUPFAM" id="SSF52047">
    <property type="entry name" value="RNI-like"/>
    <property type="match status" value="1"/>
</dbReference>
<dbReference type="AlphaFoldDB" id="A0AAN8N532"/>
<gene>
    <name evidence="2" type="ORF">TWF506_010862</name>
</gene>
<name>A0AAN8N532_9PEZI</name>
<evidence type="ECO:0000313" key="2">
    <source>
        <dbReference type="EMBL" id="KAK6505931.1"/>
    </source>
</evidence>
<reference evidence="2 3" key="1">
    <citation type="submission" date="2019-10" db="EMBL/GenBank/DDBJ databases">
        <authorList>
            <person name="Palmer J.M."/>
        </authorList>
    </citation>
    <scope>NUCLEOTIDE SEQUENCE [LARGE SCALE GENOMIC DNA]</scope>
    <source>
        <strain evidence="2 3">TWF506</strain>
    </source>
</reference>
<feature type="compositionally biased region" description="Polar residues" evidence="1">
    <location>
        <begin position="95"/>
        <end position="111"/>
    </location>
</feature>
<feature type="compositionally biased region" description="Basic and acidic residues" evidence="1">
    <location>
        <begin position="1"/>
        <end position="15"/>
    </location>
</feature>
<dbReference type="EMBL" id="JAVHJM010000009">
    <property type="protein sequence ID" value="KAK6505931.1"/>
    <property type="molecule type" value="Genomic_DNA"/>
</dbReference>
<accession>A0AAN8N532</accession>
<evidence type="ECO:0000313" key="3">
    <source>
        <dbReference type="Proteomes" id="UP001307849"/>
    </source>
</evidence>
<evidence type="ECO:0000256" key="1">
    <source>
        <dbReference type="SAM" id="MobiDB-lite"/>
    </source>
</evidence>
<feature type="compositionally biased region" description="Basic and acidic residues" evidence="1">
    <location>
        <begin position="160"/>
        <end position="171"/>
    </location>
</feature>
<feature type="compositionally biased region" description="Basic and acidic residues" evidence="1">
    <location>
        <begin position="143"/>
        <end position="153"/>
    </location>
</feature>
<feature type="region of interest" description="Disordered" evidence="1">
    <location>
        <begin position="136"/>
        <end position="199"/>
    </location>
</feature>
<feature type="compositionally biased region" description="Polar residues" evidence="1">
    <location>
        <begin position="470"/>
        <end position="496"/>
    </location>
</feature>
<sequence>MVPRTDQENENDSRVMKRSHCIRSQRERWSADLPFPPPTPTARPDDALPQPRPPKKRVCLAPNGPVPPVSLEKPFPQAFRQNSTRRIPRPPTMAKASNQNLSSVSGGSQVPPNDHATGRQLNVKDILAQLEESYQNRDAPSIPRDRTGTHVHEVIPPSSDHIEAPEPDTKIRQVGKHFKSSSKGPRAEEPTRMGPYLHTGGPSNMESKCKSTNHFDFHAYRQAMKPTRIFTYCEQCQGIVPNCPVCGLLAMLGRPPVPRPSAREMIRKNPQYYAKIFKFNEPSKAPPKPPKKRREPIQPTDARLSLYPDGKRPDWDTPPEKGPEYSTWDINDTPTETSLWEQPIATPDPIPDPPQTKKPLLAAQRPRDKISEPFLRQRPESNTELRRMLKPFPLIPAWGAILRSNEVNPISAKEALQKQQSRELKKLPDSQTVDGKQELVTNGTVQLPASLTNLAQTEASNCKDAPPLRITTTPQIGNELTRTPSDSSSEAESLNITEAEKVSESPTPSSSSDIPSNSFFKPDNARYKPVGKGPREQQVAKLSPIGKIPNEIISTIIRMVLENEDVVTGNSTSTVYDEESSLQNRNLQLDSIRKINTLWRSLCQAELYRSVPMTSLRTLRRFAECVAQYPELSVLVKEIKIYIPFVSVDGWTPSGIPRVTDDRYTTSTSAKCLSLIIAACPNLSRLDASFAGVLQSLSYLTKAHSAITHLSLDDWLPRKGDFKNLGKSVNRFPNLQLLRLETSHEPPVELKKLSIGPKDFLTKGVLLTSIAFKDFPIRDEFLERALPNFPLLRTLQIEHCPGVSQKGLARALMSLENPRLTTFTFIGLKAKVTECHISGDNTHLCEAIATKLGSCLINLKLSSIPVCEKLGSSASNWSQLEKLIIEGAEFQGCRLDVTEAGVQEAMAVSGIFNLRIDSFIFFGER</sequence>
<feature type="region of interest" description="Disordered" evidence="1">
    <location>
        <begin position="1"/>
        <end position="118"/>
    </location>
</feature>
<dbReference type="Gene3D" id="3.80.10.10">
    <property type="entry name" value="Ribonuclease Inhibitor"/>
    <property type="match status" value="1"/>
</dbReference>
<feature type="compositionally biased region" description="Polar residues" evidence="1">
    <location>
        <begin position="328"/>
        <end position="340"/>
    </location>
</feature>
<feature type="compositionally biased region" description="Pro residues" evidence="1">
    <location>
        <begin position="346"/>
        <end position="356"/>
    </location>
</feature>
<feature type="region of interest" description="Disordered" evidence="1">
    <location>
        <begin position="278"/>
        <end position="362"/>
    </location>
</feature>
<dbReference type="InterPro" id="IPR032675">
    <property type="entry name" value="LRR_dom_sf"/>
</dbReference>
<keyword evidence="3" id="KW-1185">Reference proteome</keyword>
<dbReference type="Proteomes" id="UP001307849">
    <property type="component" value="Unassembled WGS sequence"/>
</dbReference>
<comment type="caution">
    <text evidence="2">The sequence shown here is derived from an EMBL/GenBank/DDBJ whole genome shotgun (WGS) entry which is preliminary data.</text>
</comment>
<feature type="compositionally biased region" description="Basic and acidic residues" evidence="1">
    <location>
        <begin position="309"/>
        <end position="323"/>
    </location>
</feature>
<feature type="region of interest" description="Disordered" evidence="1">
    <location>
        <begin position="458"/>
        <end position="538"/>
    </location>
</feature>